<protein>
    <submittedName>
        <fullName evidence="9">ABC-type transport system, involved in lipoprotein release, permease component</fullName>
    </submittedName>
</protein>
<dbReference type="InterPro" id="IPR050250">
    <property type="entry name" value="Macrolide_Exporter_MacB"/>
</dbReference>
<dbReference type="Pfam" id="PF02687">
    <property type="entry name" value="FtsX"/>
    <property type="match status" value="2"/>
</dbReference>
<evidence type="ECO:0000259" key="8">
    <source>
        <dbReference type="Pfam" id="PF12704"/>
    </source>
</evidence>
<feature type="transmembrane region" description="Helical" evidence="6">
    <location>
        <begin position="339"/>
        <end position="366"/>
    </location>
</feature>
<proteinExistence type="predicted"/>
<dbReference type="Pfam" id="PF12704">
    <property type="entry name" value="MacB_PCD"/>
    <property type="match status" value="2"/>
</dbReference>
<reference evidence="10" key="1">
    <citation type="submission" date="2016-11" db="EMBL/GenBank/DDBJ databases">
        <authorList>
            <person name="Varghese N."/>
            <person name="Submissions S."/>
        </authorList>
    </citation>
    <scope>NUCLEOTIDE SEQUENCE [LARGE SCALE GENOMIC DNA]</scope>
    <source>
        <strain evidence="10">DSM 16478</strain>
    </source>
</reference>
<dbReference type="PANTHER" id="PTHR30572:SF18">
    <property type="entry name" value="ABC-TYPE MACROLIDE FAMILY EXPORT SYSTEM PERMEASE COMPONENT 2"/>
    <property type="match status" value="1"/>
</dbReference>
<evidence type="ECO:0000313" key="10">
    <source>
        <dbReference type="Proteomes" id="UP000184314"/>
    </source>
</evidence>
<evidence type="ECO:0000256" key="4">
    <source>
        <dbReference type="ARBA" id="ARBA00022989"/>
    </source>
</evidence>
<keyword evidence="3 6" id="KW-0812">Transmembrane</keyword>
<dbReference type="PANTHER" id="PTHR30572">
    <property type="entry name" value="MEMBRANE COMPONENT OF TRANSPORTER-RELATED"/>
    <property type="match status" value="1"/>
</dbReference>
<feature type="transmembrane region" description="Helical" evidence="6">
    <location>
        <begin position="432"/>
        <end position="452"/>
    </location>
</feature>
<feature type="transmembrane region" description="Helical" evidence="6">
    <location>
        <begin position="734"/>
        <end position="753"/>
    </location>
</feature>
<evidence type="ECO:0000256" key="5">
    <source>
        <dbReference type="ARBA" id="ARBA00023136"/>
    </source>
</evidence>
<dbReference type="GO" id="GO:0022857">
    <property type="term" value="F:transmembrane transporter activity"/>
    <property type="evidence" value="ECO:0007669"/>
    <property type="project" value="TreeGrafter"/>
</dbReference>
<feature type="transmembrane region" description="Helical" evidence="6">
    <location>
        <begin position="386"/>
        <end position="411"/>
    </location>
</feature>
<dbReference type="RefSeq" id="WP_073240706.1">
    <property type="nucleotide sequence ID" value="NZ_FQZX01000001.1"/>
</dbReference>
<evidence type="ECO:0000259" key="7">
    <source>
        <dbReference type="Pfam" id="PF02687"/>
    </source>
</evidence>
<feature type="domain" description="MacB-like periplasmic core" evidence="8">
    <location>
        <begin position="21"/>
        <end position="235"/>
    </location>
</feature>
<dbReference type="InterPro" id="IPR003838">
    <property type="entry name" value="ABC3_permease_C"/>
</dbReference>
<evidence type="ECO:0000256" key="2">
    <source>
        <dbReference type="ARBA" id="ARBA00022475"/>
    </source>
</evidence>
<dbReference type="GO" id="GO:0005886">
    <property type="term" value="C:plasma membrane"/>
    <property type="evidence" value="ECO:0007669"/>
    <property type="project" value="UniProtKB-SubCell"/>
</dbReference>
<dbReference type="InterPro" id="IPR025857">
    <property type="entry name" value="MacB_PCD"/>
</dbReference>
<dbReference type="STRING" id="228958.SAMN04488007_0368"/>
<feature type="transmembrane region" description="Helical" evidence="6">
    <location>
        <begin position="682"/>
        <end position="707"/>
    </location>
</feature>
<organism evidence="9 10">
    <name type="scientific">Maribacter aquivivus</name>
    <dbReference type="NCBI Taxonomy" id="228958"/>
    <lineage>
        <taxon>Bacteria</taxon>
        <taxon>Pseudomonadati</taxon>
        <taxon>Bacteroidota</taxon>
        <taxon>Flavobacteriia</taxon>
        <taxon>Flavobacteriales</taxon>
        <taxon>Flavobacteriaceae</taxon>
        <taxon>Maribacter</taxon>
    </lineage>
</organism>
<evidence type="ECO:0000256" key="3">
    <source>
        <dbReference type="ARBA" id="ARBA00022692"/>
    </source>
</evidence>
<feature type="transmembrane region" description="Helical" evidence="6">
    <location>
        <begin position="21"/>
        <end position="43"/>
    </location>
</feature>
<dbReference type="EMBL" id="FQZX01000001">
    <property type="protein sequence ID" value="SHJ44668.1"/>
    <property type="molecule type" value="Genomic_DNA"/>
</dbReference>
<feature type="transmembrane region" description="Helical" evidence="6">
    <location>
        <begin position="768"/>
        <end position="788"/>
    </location>
</feature>
<dbReference type="AlphaFoldDB" id="A0A1M6JDA5"/>
<dbReference type="Proteomes" id="UP000184314">
    <property type="component" value="Unassembled WGS sequence"/>
</dbReference>
<keyword evidence="9" id="KW-0449">Lipoprotein</keyword>
<evidence type="ECO:0000313" key="9">
    <source>
        <dbReference type="EMBL" id="SHJ44668.1"/>
    </source>
</evidence>
<comment type="subcellular location">
    <subcellularLocation>
        <location evidence="1">Cell membrane</location>
        <topology evidence="1">Multi-pass membrane protein</topology>
    </subcellularLocation>
</comment>
<keyword evidence="10" id="KW-1185">Reference proteome</keyword>
<feature type="transmembrane region" description="Helical" evidence="6">
    <location>
        <begin position="292"/>
        <end position="318"/>
    </location>
</feature>
<keyword evidence="2" id="KW-1003">Cell membrane</keyword>
<gene>
    <name evidence="9" type="ORF">SAMN04488007_0368</name>
</gene>
<accession>A0A1M6JDA5</accession>
<dbReference type="OrthoDB" id="8740261at2"/>
<keyword evidence="5 6" id="KW-0472">Membrane</keyword>
<name>A0A1M6JDA5_9FLAO</name>
<evidence type="ECO:0000256" key="1">
    <source>
        <dbReference type="ARBA" id="ARBA00004651"/>
    </source>
</evidence>
<sequence>MFKNYLKIAWRNLLKNKVFTAANIVGLTLAFAIALLLTMTALFELSYDQFHENKGSVFQVYYSNQTPKGSDLSTANPIPFAPALKEEVPGIKNIARALSENALVSYGDNDFNLDAEFVDADYFSIFSFPTVMGDSNKPMQNQNSVAITEEAAKKLFGTTDGIGKIVRVLIGKEEKPFTVSGILKSIPDNSSVSFDIAIPFDSHSEYKENIDVWDARNHPVYLQLEDGVTKSQFEKSTVEFTLLHNEGQMENMKRDGAQPDVNGNYAQLGLLPYTDKRFANFNSGVLNVKRTFPYMVLGIAFLIIFIACANFVNMNIALGEKRLKEIGMRKTLGAVKGQLFGQFWLESIMVFVIAIALALVLANLLIDPYKTLFNTDATFANLLTPTILGSFLVGILLVTLITGGYPALLLSKLNTLNALKGKWELGKNGVRNALIVVQFVIAIVLITGTLVFQGQIQFMRNKNLGFNKEQVVSIPLNGKKDSYRVIELLRNELQGNGNILAVSGSDNNLGRGKDGSLSKSILGFEYKGRIVHSNVLTVDYDYAKTLDLQLLEGRMFSKEYSADSLSMVINEAMVRELNEVNNPLSTRVYFDEDSVAYNVIGVLKDYNHQDISKSIEPLTFFLDRDYELYYAYVKVAPEDMAKSFDAIKSAWQRVEPNAEFLGSFLDENIDRTFRREKTMATIITSGSILGIVLSCIGLFAMSLLVVAQRTKEIGVRKVIGASTSSITVLLTKDFLKLVGIAFIIGTPIAWYALDKWLEEYAFRVPLSIWFFIGAGLLAALIALVTVGARTMKAAAANPVKSLRTD</sequence>
<keyword evidence="4 6" id="KW-1133">Transmembrane helix</keyword>
<feature type="domain" description="ABC3 transporter permease C-terminal" evidence="7">
    <location>
        <begin position="687"/>
        <end position="798"/>
    </location>
</feature>
<feature type="domain" description="ABC3 transporter permease C-terminal" evidence="7">
    <location>
        <begin position="299"/>
        <end position="414"/>
    </location>
</feature>
<feature type="domain" description="MacB-like periplasmic core" evidence="8">
    <location>
        <begin position="439"/>
        <end position="641"/>
    </location>
</feature>
<evidence type="ECO:0000256" key="6">
    <source>
        <dbReference type="SAM" id="Phobius"/>
    </source>
</evidence>